<keyword evidence="6" id="KW-0496">Mitochondrion</keyword>
<evidence type="ECO:0000259" key="10">
    <source>
        <dbReference type="Pfam" id="PF00694"/>
    </source>
</evidence>
<dbReference type="SUPFAM" id="SSF52016">
    <property type="entry name" value="LeuD/IlvD-like"/>
    <property type="match status" value="1"/>
</dbReference>
<feature type="domain" description="Aconitase/3-isopropylmalate dehydratase large subunit alpha/beta/alpha" evidence="9">
    <location>
        <begin position="80"/>
        <end position="496"/>
    </location>
</feature>
<reference evidence="11" key="1">
    <citation type="submission" date="2023-03" db="EMBL/GenBank/DDBJ databases">
        <title>Mating type loci evolution in Malassezia.</title>
        <authorList>
            <person name="Coelho M.A."/>
        </authorList>
    </citation>
    <scope>NUCLEOTIDE SEQUENCE</scope>
    <source>
        <strain evidence="11">CBS 11721</strain>
    </source>
</reference>
<dbReference type="InterPro" id="IPR036008">
    <property type="entry name" value="Aconitase_4Fe-4S_dom"/>
</dbReference>
<dbReference type="GO" id="GO:0005739">
    <property type="term" value="C:mitochondrion"/>
    <property type="evidence" value="ECO:0007669"/>
    <property type="project" value="UniProtKB-SubCell"/>
</dbReference>
<dbReference type="Pfam" id="PF00694">
    <property type="entry name" value="Aconitase_C"/>
    <property type="match status" value="1"/>
</dbReference>
<dbReference type="AlphaFoldDB" id="A0AAF0JCU6"/>
<dbReference type="Gene3D" id="3.30.499.10">
    <property type="entry name" value="Aconitase, domain 3"/>
    <property type="match status" value="2"/>
</dbReference>
<feature type="compositionally biased region" description="Gly residues" evidence="8">
    <location>
        <begin position="825"/>
        <end position="834"/>
    </location>
</feature>
<evidence type="ECO:0000256" key="2">
    <source>
        <dbReference type="ARBA" id="ARBA00022723"/>
    </source>
</evidence>
<comment type="subcellular location">
    <subcellularLocation>
        <location evidence="1">Mitochondrion</location>
    </subcellularLocation>
</comment>
<dbReference type="PRINTS" id="PR00415">
    <property type="entry name" value="ACONITASE"/>
</dbReference>
<dbReference type="InterPro" id="IPR001030">
    <property type="entry name" value="Acoase/IPM_deHydtase_lsu_aba"/>
</dbReference>
<evidence type="ECO:0000313" key="12">
    <source>
        <dbReference type="Proteomes" id="UP001219933"/>
    </source>
</evidence>
<evidence type="ECO:0000256" key="3">
    <source>
        <dbReference type="ARBA" id="ARBA00022946"/>
    </source>
</evidence>
<dbReference type="GO" id="GO:0051539">
    <property type="term" value="F:4 iron, 4 sulfur cluster binding"/>
    <property type="evidence" value="ECO:0007669"/>
    <property type="project" value="InterPro"/>
</dbReference>
<dbReference type="InterPro" id="IPR006248">
    <property type="entry name" value="Aconitase_mito-like"/>
</dbReference>
<dbReference type="InterPro" id="IPR050926">
    <property type="entry name" value="Aconitase/IPM_isomerase"/>
</dbReference>
<dbReference type="Gene3D" id="6.10.250.3440">
    <property type="match status" value="1"/>
</dbReference>
<evidence type="ECO:0000256" key="6">
    <source>
        <dbReference type="ARBA" id="ARBA00023128"/>
    </source>
</evidence>
<evidence type="ECO:0000256" key="4">
    <source>
        <dbReference type="ARBA" id="ARBA00023004"/>
    </source>
</evidence>
<dbReference type="PANTHER" id="PTHR43160">
    <property type="entry name" value="ACONITATE HYDRATASE B"/>
    <property type="match status" value="1"/>
</dbReference>
<keyword evidence="12" id="KW-1185">Reference proteome</keyword>
<dbReference type="GO" id="GO:0005829">
    <property type="term" value="C:cytosol"/>
    <property type="evidence" value="ECO:0007669"/>
    <property type="project" value="TreeGrafter"/>
</dbReference>
<dbReference type="PROSITE" id="PS00450">
    <property type="entry name" value="ACONITASE_1"/>
    <property type="match status" value="1"/>
</dbReference>
<dbReference type="SUPFAM" id="SSF53732">
    <property type="entry name" value="Aconitase iron-sulfur domain"/>
    <property type="match status" value="1"/>
</dbReference>
<dbReference type="NCBIfam" id="TIGR01340">
    <property type="entry name" value="aconitase_mito"/>
    <property type="match status" value="1"/>
</dbReference>
<dbReference type="InterPro" id="IPR015931">
    <property type="entry name" value="Acnase/IPM_dHydase_lsu_aba_1/3"/>
</dbReference>
<dbReference type="EMBL" id="CP119880">
    <property type="protein sequence ID" value="WFD36271.1"/>
    <property type="molecule type" value="Genomic_DNA"/>
</dbReference>
<dbReference type="GO" id="GO:0006099">
    <property type="term" value="P:tricarboxylic acid cycle"/>
    <property type="evidence" value="ECO:0007669"/>
    <property type="project" value="InterPro"/>
</dbReference>
<evidence type="ECO:0000313" key="11">
    <source>
        <dbReference type="EMBL" id="WFD36271.1"/>
    </source>
</evidence>
<name>A0AAF0JCU6_9BASI</name>
<keyword evidence="2" id="KW-0479">Metal-binding</keyword>
<keyword evidence="3" id="KW-0809">Transit peptide</keyword>
<dbReference type="GO" id="GO:0046872">
    <property type="term" value="F:metal ion binding"/>
    <property type="evidence" value="ECO:0007669"/>
    <property type="project" value="UniProtKB-KW"/>
</dbReference>
<dbReference type="InterPro" id="IPR015932">
    <property type="entry name" value="Aconitase_dom2"/>
</dbReference>
<feature type="domain" description="Aconitase A/isopropylmalate dehydratase small subunit swivel" evidence="10">
    <location>
        <begin position="588"/>
        <end position="714"/>
    </location>
</feature>
<dbReference type="Pfam" id="PF00330">
    <property type="entry name" value="Aconitase"/>
    <property type="match status" value="1"/>
</dbReference>
<keyword evidence="5" id="KW-0411">Iron-sulfur</keyword>
<dbReference type="GO" id="GO:0003994">
    <property type="term" value="F:aconitate hydratase activity"/>
    <property type="evidence" value="ECO:0007669"/>
    <property type="project" value="InterPro"/>
</dbReference>
<dbReference type="FunFam" id="3.40.1060.10:FF:000001">
    <property type="entry name" value="Aconitate hydratase, mitochondrial"/>
    <property type="match status" value="1"/>
</dbReference>
<dbReference type="Proteomes" id="UP001219933">
    <property type="component" value="Chromosome 4"/>
</dbReference>
<evidence type="ECO:0000256" key="8">
    <source>
        <dbReference type="SAM" id="MobiDB-lite"/>
    </source>
</evidence>
<evidence type="ECO:0000256" key="1">
    <source>
        <dbReference type="ARBA" id="ARBA00004173"/>
    </source>
</evidence>
<dbReference type="InterPro" id="IPR018136">
    <property type="entry name" value="Aconitase_4Fe-4S_BS"/>
</dbReference>
<feature type="region of interest" description="Disordered" evidence="8">
    <location>
        <begin position="794"/>
        <end position="839"/>
    </location>
</feature>
<accession>A0AAF0JCU6</accession>
<evidence type="ECO:0000256" key="7">
    <source>
        <dbReference type="ARBA" id="ARBA00023239"/>
    </source>
</evidence>
<dbReference type="NCBIfam" id="NF005558">
    <property type="entry name" value="PRK07229.1"/>
    <property type="match status" value="1"/>
</dbReference>
<dbReference type="InterPro" id="IPR015928">
    <property type="entry name" value="Aconitase/3IPM_dehydase_swvl"/>
</dbReference>
<dbReference type="Gene3D" id="3.20.19.10">
    <property type="entry name" value="Aconitase, domain 4"/>
    <property type="match status" value="1"/>
</dbReference>
<dbReference type="Gene3D" id="3.40.1060.10">
    <property type="entry name" value="Aconitase, Domain 2"/>
    <property type="match status" value="1"/>
</dbReference>
<gene>
    <name evidence="11" type="primary">ACO2</name>
    <name evidence="11" type="ORF">MCUN1_003149</name>
</gene>
<evidence type="ECO:0000259" key="9">
    <source>
        <dbReference type="Pfam" id="PF00330"/>
    </source>
</evidence>
<sequence>MLALIGKMRVQPQLWRRGVHTSRMPRYAELVERLAAVRPLLGDRPLSLSEKILYSHLLNPEEDLAGAGSDPAAVRGTRYLRLRIDRLAMQDASAQMALLQFMTCGLTQVAVPSSVHCDHLIQAFQGARADLERAHTQHSEVFAFLESASQKYGIEFWRPGAGIIHQTVLENYAAPGMLMLGTDSHTPNATGLGCLAIGVGGADAVDAMTATPWELLAPRVLGVHLKGELSPWCSAKDVILYLAGQLTVRGGTGFIVEYFGEGLKTLPATGLATMGNMGAEVGATTSAFPYSEAMGTYLAATGRKEVADAAGVVAPTLLAADKGVEYDRVIEIDLSKLEPSLNGPFTPDLNIPLSEFVARARAPDCPHPVELSAALIGSCTNSSYADLSRCADLARQASEAGLAVRAPFDVTPGSEQIRATVERDGVEKQLVDAGARVLANACGPCIGQWRRTEHQGESNVILTSFNRNFRGRNDGNAETLNFLAAPEIVTAFAFAGRLDFNPMTDSITTADGKEFRFQPPKGDVLPSQGFASGDKSMIPEPMPAPRPDVQVAIDPNSQRLEPLKPFVSSFAPEDVAQGRYELQPLRCLLRIRGKCTTDHISAAGPWLKYKGHLSNLAENTLIGAMNDETGEVNEARDYEKHDIDTIPAMAKRWRAREQPWMIVADHNYGEGSAREHAALQPRLFGCQLVLARSIARIAETNLRKQGVITLLFENEDDYNRISGGDLIETVNLTELMAPGSDLSTQVRLRVTKFDESGNKTESFEIPTRHSLSATHLEWIRAGSALNRIKALSEGARASSSGKVPTGARAFSTSARRPKAAPAAGSGSGGLGGGNDPRYDALRQTVFPPPMSNRGKKNVGAQTLAEAIGQGEASEQVYDTIRRAWNLHELRRRNEFADALERKRASLDEAIADLRETDPKLYAAAIYRTGPTKRNEAEQERIERLGLKPGVAAGDAGNSRTISKRRARVMAQTRLETLFPRELRAATITPPTKGWPKNVIVDE</sequence>
<protein>
    <submittedName>
        <fullName evidence="11">Aconitate hydratase</fullName>
    </submittedName>
</protein>
<dbReference type="FunFam" id="3.30.499.10:FF:000004">
    <property type="entry name" value="Aconitate hydratase, mitochondrial"/>
    <property type="match status" value="1"/>
</dbReference>
<organism evidence="11 12">
    <name type="scientific">Malassezia cuniculi</name>
    <dbReference type="NCBI Taxonomy" id="948313"/>
    <lineage>
        <taxon>Eukaryota</taxon>
        <taxon>Fungi</taxon>
        <taxon>Dikarya</taxon>
        <taxon>Basidiomycota</taxon>
        <taxon>Ustilaginomycotina</taxon>
        <taxon>Malasseziomycetes</taxon>
        <taxon>Malasseziales</taxon>
        <taxon>Malasseziaceae</taxon>
        <taxon>Malassezia</taxon>
    </lineage>
</organism>
<keyword evidence="7" id="KW-0456">Lyase</keyword>
<evidence type="ECO:0000256" key="5">
    <source>
        <dbReference type="ARBA" id="ARBA00023014"/>
    </source>
</evidence>
<dbReference type="InterPro" id="IPR000573">
    <property type="entry name" value="AconitaseA/IPMdHydase_ssu_swvl"/>
</dbReference>
<dbReference type="PANTHER" id="PTHR43160:SF2">
    <property type="entry name" value="HOMOCITRATE DEHYDRATASE, MITOCHONDRIAL"/>
    <property type="match status" value="1"/>
</dbReference>
<dbReference type="PROSITE" id="PS01244">
    <property type="entry name" value="ACONITASE_2"/>
    <property type="match status" value="1"/>
</dbReference>
<proteinExistence type="predicted"/>
<keyword evidence="4" id="KW-0408">Iron</keyword>